<evidence type="ECO:0000313" key="2">
    <source>
        <dbReference type="WBParaSite" id="Hba_01574"/>
    </source>
</evidence>
<reference evidence="2" key="1">
    <citation type="submission" date="2016-11" db="UniProtKB">
        <authorList>
            <consortium name="WormBaseParasite"/>
        </authorList>
    </citation>
    <scope>IDENTIFICATION</scope>
</reference>
<dbReference type="AlphaFoldDB" id="A0A1I7WA87"/>
<dbReference type="Proteomes" id="UP000095283">
    <property type="component" value="Unplaced"/>
</dbReference>
<name>A0A1I7WA87_HETBA</name>
<proteinExistence type="predicted"/>
<dbReference type="WBParaSite" id="Hba_01574">
    <property type="protein sequence ID" value="Hba_01574"/>
    <property type="gene ID" value="Hba_01574"/>
</dbReference>
<evidence type="ECO:0000313" key="1">
    <source>
        <dbReference type="Proteomes" id="UP000095283"/>
    </source>
</evidence>
<keyword evidence="1" id="KW-1185">Reference proteome</keyword>
<accession>A0A1I7WA87</accession>
<organism evidence="1 2">
    <name type="scientific">Heterorhabditis bacteriophora</name>
    <name type="common">Entomopathogenic nematode worm</name>
    <dbReference type="NCBI Taxonomy" id="37862"/>
    <lineage>
        <taxon>Eukaryota</taxon>
        <taxon>Metazoa</taxon>
        <taxon>Ecdysozoa</taxon>
        <taxon>Nematoda</taxon>
        <taxon>Chromadorea</taxon>
        <taxon>Rhabditida</taxon>
        <taxon>Rhabditina</taxon>
        <taxon>Rhabditomorpha</taxon>
        <taxon>Strongyloidea</taxon>
        <taxon>Heterorhabditidae</taxon>
        <taxon>Heterorhabditis</taxon>
    </lineage>
</organism>
<protein>
    <submittedName>
        <fullName evidence="2">Uncharacterized protein</fullName>
    </submittedName>
</protein>
<sequence>MLDMFHYIKTKKYLCYKSVEKLVKKCLFGIDSYISFNFVYLQSCFIDFKMNYAVYLNILTNII</sequence>